<protein>
    <submittedName>
        <fullName evidence="4">Phosphoric monoester hydrolase</fullName>
    </submittedName>
</protein>
<keyword evidence="2" id="KW-1133">Transmembrane helix</keyword>
<feature type="region of interest" description="Disordered" evidence="1">
    <location>
        <begin position="115"/>
        <end position="144"/>
    </location>
</feature>
<dbReference type="GeneID" id="30192153"/>
<dbReference type="Gene3D" id="3.60.21.10">
    <property type="match status" value="1"/>
</dbReference>
<evidence type="ECO:0000313" key="4">
    <source>
        <dbReference type="EMBL" id="ODO00620.1"/>
    </source>
</evidence>
<dbReference type="Proteomes" id="UP000094819">
    <property type="component" value="Unassembled WGS sequence"/>
</dbReference>
<dbReference type="PANTHER" id="PTHR42850:SF4">
    <property type="entry name" value="ZINC-DEPENDENT ENDOPOLYPHOSPHATASE"/>
    <property type="match status" value="1"/>
</dbReference>
<feature type="transmembrane region" description="Helical" evidence="2">
    <location>
        <begin position="58"/>
        <end position="76"/>
    </location>
</feature>
<keyword evidence="2" id="KW-0812">Transmembrane</keyword>
<dbReference type="GO" id="GO:0006798">
    <property type="term" value="P:polyphosphate catabolic process"/>
    <property type="evidence" value="ECO:0007669"/>
    <property type="project" value="TreeGrafter"/>
</dbReference>
<reference evidence="4 5" key="1">
    <citation type="submission" date="2016-06" db="EMBL/GenBank/DDBJ databases">
        <title>Evolution of pathogenesis and genome organization in the Tremellales.</title>
        <authorList>
            <person name="Cuomo C."/>
            <person name="Litvintseva A."/>
            <person name="Heitman J."/>
            <person name="Chen Y."/>
            <person name="Sun S."/>
            <person name="Springer D."/>
            <person name="Dromer F."/>
            <person name="Young S."/>
            <person name="Zeng Q."/>
            <person name="Chapman S."/>
            <person name="Gujja S."/>
            <person name="Saif S."/>
            <person name="Birren B."/>
        </authorList>
    </citation>
    <scope>NUCLEOTIDE SEQUENCE [LARGE SCALE GENOMIC DNA]</scope>
    <source>
        <strain evidence="4 5">CBS 7118</strain>
    </source>
</reference>
<dbReference type="InterPro" id="IPR004843">
    <property type="entry name" value="Calcineurin-like_PHP"/>
</dbReference>
<proteinExistence type="predicted"/>
<dbReference type="Pfam" id="PF00149">
    <property type="entry name" value="Metallophos"/>
    <property type="match status" value="1"/>
</dbReference>
<evidence type="ECO:0000259" key="3">
    <source>
        <dbReference type="Pfam" id="PF00149"/>
    </source>
</evidence>
<comment type="caution">
    <text evidence="4">The sequence shown here is derived from an EMBL/GenBank/DDBJ whole genome shotgun (WGS) entry which is preliminary data.</text>
</comment>
<name>A0A1E3JIC2_9TREE</name>
<dbReference type="GO" id="GO:0000298">
    <property type="term" value="F:endopolyphosphatase activity"/>
    <property type="evidence" value="ECO:0007669"/>
    <property type="project" value="TreeGrafter"/>
</dbReference>
<evidence type="ECO:0000256" key="2">
    <source>
        <dbReference type="SAM" id="Phobius"/>
    </source>
</evidence>
<feature type="region of interest" description="Disordered" evidence="1">
    <location>
        <begin position="436"/>
        <end position="461"/>
    </location>
</feature>
<evidence type="ECO:0000256" key="1">
    <source>
        <dbReference type="SAM" id="MobiDB-lite"/>
    </source>
</evidence>
<organism evidence="4 5">
    <name type="scientific">Cryptococcus wingfieldii CBS 7118</name>
    <dbReference type="NCBI Taxonomy" id="1295528"/>
    <lineage>
        <taxon>Eukaryota</taxon>
        <taxon>Fungi</taxon>
        <taxon>Dikarya</taxon>
        <taxon>Basidiomycota</taxon>
        <taxon>Agaricomycotina</taxon>
        <taxon>Tremellomycetes</taxon>
        <taxon>Tremellales</taxon>
        <taxon>Cryptococcaceae</taxon>
        <taxon>Cryptococcus</taxon>
    </lineage>
</organism>
<dbReference type="PANTHER" id="PTHR42850">
    <property type="entry name" value="METALLOPHOSPHOESTERASE"/>
    <property type="match status" value="1"/>
</dbReference>
<feature type="compositionally biased region" description="Acidic residues" evidence="1">
    <location>
        <begin position="121"/>
        <end position="141"/>
    </location>
</feature>
<dbReference type="InterPro" id="IPR050126">
    <property type="entry name" value="Ap4A_hydrolase"/>
</dbReference>
<accession>A0A1E3JIC2</accession>
<dbReference type="OrthoDB" id="10267127at2759"/>
<keyword evidence="5" id="KW-1185">Reference proteome</keyword>
<dbReference type="GO" id="GO:0005737">
    <property type="term" value="C:cytoplasm"/>
    <property type="evidence" value="ECO:0007669"/>
    <property type="project" value="TreeGrafter"/>
</dbReference>
<gene>
    <name evidence="4" type="ORF">L198_02940</name>
</gene>
<dbReference type="GO" id="GO:0016791">
    <property type="term" value="F:phosphatase activity"/>
    <property type="evidence" value="ECO:0007669"/>
    <property type="project" value="TreeGrafter"/>
</dbReference>
<keyword evidence="4" id="KW-0378">Hydrolase</keyword>
<dbReference type="RefSeq" id="XP_019032812.1">
    <property type="nucleotide sequence ID" value="XM_019175080.1"/>
</dbReference>
<sequence length="535" mass="58928">MPDAPYDTQDIDAPPYLTASRPHLHPKPSFLDEFLPSPVSSSALPSNKTPTSHAIRRSLSVGIIVVFLLSVIFMAANSPDQDAQGVGLKAVKEQLKGVFGVGSVVELGEAMAESLGLGGDDSSDSSDAEEAATSSDEEEAAADSAARPKFDFDKYKTHSTIRGTDYDLSSGHRLIFIGDVHGSYDPLLRLTSKLKYSPSDDTLIHVGDLIAKGSKHEEVLQWMRQNDIKGVRGNHDHPVIQWRTWMEWVGGKKWQSVVDDLADKSDEELVHVLGRQDQRFPEGWKWKGEHWEIARSISKESYEYLVALPLTIHFPSLHTFVVHAGLLPSDPLKSQSDDSQPLVHASNASLSRKSEELELLYVAQNMVPWNLMNMRSVYTKGKKQGTVTKKADKGTPWSEVWNKEMERCKGPGVWGTEDEAYEWSVEQMQVDDVQLESVEEGDKKKRQKPGTPAAEKAKDKGKTLDCSPVSVIYGHAAGRGLDIKPFSKGLDTGCVYGRRLTALVLGDLSGLEGQRVRLGDQKGLLVSVECEKGGL</sequence>
<feature type="domain" description="Calcineurin-like phosphoesterase" evidence="3">
    <location>
        <begin position="173"/>
        <end position="280"/>
    </location>
</feature>
<evidence type="ECO:0000313" key="5">
    <source>
        <dbReference type="Proteomes" id="UP000094819"/>
    </source>
</evidence>
<keyword evidence="2" id="KW-0472">Membrane</keyword>
<dbReference type="SUPFAM" id="SSF56300">
    <property type="entry name" value="Metallo-dependent phosphatases"/>
    <property type="match status" value="1"/>
</dbReference>
<dbReference type="EMBL" id="AWGH01000007">
    <property type="protein sequence ID" value="ODO00620.1"/>
    <property type="molecule type" value="Genomic_DNA"/>
</dbReference>
<dbReference type="InterPro" id="IPR029052">
    <property type="entry name" value="Metallo-depent_PP-like"/>
</dbReference>
<dbReference type="AlphaFoldDB" id="A0A1E3JIC2"/>